<dbReference type="Proteomes" id="UP000266743">
    <property type="component" value="Chromosome 10"/>
</dbReference>
<dbReference type="SUPFAM" id="SSF53474">
    <property type="entry name" value="alpha/beta-Hydrolases"/>
    <property type="match status" value="1"/>
</dbReference>
<evidence type="ECO:0000313" key="1">
    <source>
        <dbReference type="EMBL" id="RHW69091.1"/>
    </source>
</evidence>
<reference evidence="1" key="1">
    <citation type="submission" date="2018-09" db="EMBL/GenBank/DDBJ databases">
        <title>whole genome sequence of T. equiperdum IVM-t1 strain.</title>
        <authorList>
            <person name="Suganuma K."/>
        </authorList>
    </citation>
    <scope>NUCLEOTIDE SEQUENCE [LARGE SCALE GENOMIC DNA]</scope>
    <source>
        <strain evidence="1">IVM-t1</strain>
    </source>
</reference>
<organism evidence="1">
    <name type="scientific">Trypanosoma brucei equiperdum</name>
    <dbReference type="NCBI Taxonomy" id="630700"/>
    <lineage>
        <taxon>Eukaryota</taxon>
        <taxon>Discoba</taxon>
        <taxon>Euglenozoa</taxon>
        <taxon>Kinetoplastea</taxon>
        <taxon>Metakinetoplastina</taxon>
        <taxon>Trypanosomatida</taxon>
        <taxon>Trypanosomatidae</taxon>
        <taxon>Trypanosoma</taxon>
    </lineage>
</organism>
<dbReference type="PANTHER" id="PTHR31591:SF1">
    <property type="entry name" value="UPF0613 PROTEIN PB24D3.06C"/>
    <property type="match status" value="1"/>
</dbReference>
<accession>A0A3L6L059</accession>
<dbReference type="Pfam" id="PF08538">
    <property type="entry name" value="DUF1749"/>
    <property type="match status" value="1"/>
</dbReference>
<dbReference type="EMBL" id="QSBY01000010">
    <property type="protein sequence ID" value="RHW69091.1"/>
    <property type="molecule type" value="Genomic_DNA"/>
</dbReference>
<comment type="caution">
    <text evidence="1">The sequence shown here is derived from an EMBL/GenBank/DDBJ whole genome shotgun (WGS) entry which is preliminary data.</text>
</comment>
<sequence length="331" mass="37044">MYRSRPEPVQGHLFTYYKDPYCKIPVFMMNMDARRCVLWVGGQTESLLSFDYFTNLAEELQGDWAFVQVEVPSGKIGSGPQDHAHDAEDVDDLIGILLRDHCMNEVALFATSTGTQLVFELLENSAHKSSITRVILHGVVCDPENPLFTPEGCATRKEHVEKLMAEGRGEDSLAMLKHYDIPITPARLAGGGFPTLQEAVWNPCIRKEFDVLRRSVGVIKVPLLLMLAHNVQYKPSDEEVGTVLEGVRDHTGCNRVTVSYFNDTCDELRRVLKAAESEHVAAILQFLADEDEFRTETEKNNRIKAAEDEKKRKSVLQVSSFAQAASSVKAS</sequence>
<protein>
    <submittedName>
        <fullName evidence="1">Paraflagellar rod component</fullName>
    </submittedName>
</protein>
<dbReference type="InterPro" id="IPR029058">
    <property type="entry name" value="AB_hydrolase_fold"/>
</dbReference>
<dbReference type="Gene3D" id="3.40.50.1820">
    <property type="entry name" value="alpha/beta hydrolase"/>
    <property type="match status" value="1"/>
</dbReference>
<dbReference type="PANTHER" id="PTHR31591">
    <property type="entry name" value="UPF0613 PROTEIN PB24D3.06C"/>
    <property type="match status" value="1"/>
</dbReference>
<gene>
    <name evidence="1" type="primary">PFC19</name>
    <name evidence="1" type="ORF">DPX39_100108600</name>
</gene>
<keyword evidence="1" id="KW-0966">Cell projection</keyword>
<proteinExistence type="predicted"/>
<keyword evidence="1" id="KW-0969">Cilium</keyword>
<dbReference type="InterPro" id="IPR013744">
    <property type="entry name" value="SidJ"/>
</dbReference>
<keyword evidence="1" id="KW-0282">Flagellum</keyword>
<dbReference type="AlphaFoldDB" id="A0A3L6L059"/>
<name>A0A3L6L059_9TRYP</name>